<dbReference type="GO" id="GO:0005886">
    <property type="term" value="C:plasma membrane"/>
    <property type="evidence" value="ECO:0007669"/>
    <property type="project" value="TreeGrafter"/>
</dbReference>
<dbReference type="InterPro" id="IPR004255">
    <property type="entry name" value="O-acyltransferase_WSD1_N"/>
</dbReference>
<dbReference type="Proteomes" id="UP000199527">
    <property type="component" value="Unassembled WGS sequence"/>
</dbReference>
<dbReference type="GO" id="GO:0051701">
    <property type="term" value="P:biological process involved in interaction with host"/>
    <property type="evidence" value="ECO:0007669"/>
    <property type="project" value="TreeGrafter"/>
</dbReference>
<evidence type="ECO:0000313" key="13">
    <source>
        <dbReference type="EMBL" id="SDJ43134.1"/>
    </source>
</evidence>
<comment type="catalytic activity">
    <reaction evidence="10">
        <text>an acyl-CoA + a 1,2-diacyl-sn-glycerol = a triacyl-sn-glycerol + CoA</text>
        <dbReference type="Rhea" id="RHEA:10868"/>
        <dbReference type="ChEBI" id="CHEBI:17815"/>
        <dbReference type="ChEBI" id="CHEBI:57287"/>
        <dbReference type="ChEBI" id="CHEBI:58342"/>
        <dbReference type="ChEBI" id="CHEBI:64615"/>
        <dbReference type="EC" id="2.3.1.20"/>
    </reaction>
</comment>
<dbReference type="InterPro" id="IPR045034">
    <property type="entry name" value="O-acyltransferase_WSD1-like"/>
</dbReference>
<dbReference type="Pfam" id="PF03007">
    <property type="entry name" value="WS_DGAT_cat"/>
    <property type="match status" value="1"/>
</dbReference>
<protein>
    <recommendedName>
        <fullName evidence="4">diacylglycerol O-acyltransferase</fullName>
        <ecNumber evidence="4">2.3.1.20</ecNumber>
    </recommendedName>
</protein>
<proteinExistence type="inferred from homology"/>
<dbReference type="Pfam" id="PF06974">
    <property type="entry name" value="WS_DGAT_C"/>
    <property type="match status" value="1"/>
</dbReference>
<accession>A0A1G8TP01</accession>
<dbReference type="GO" id="GO:0019432">
    <property type="term" value="P:triglyceride biosynthetic process"/>
    <property type="evidence" value="ECO:0007669"/>
    <property type="project" value="UniProtKB-UniPathway"/>
</dbReference>
<dbReference type="AlphaFoldDB" id="A0A1G8TP01"/>
<evidence type="ECO:0000256" key="3">
    <source>
        <dbReference type="ARBA" id="ARBA00009587"/>
    </source>
</evidence>
<dbReference type="GO" id="GO:0001666">
    <property type="term" value="P:response to hypoxia"/>
    <property type="evidence" value="ECO:0007669"/>
    <property type="project" value="TreeGrafter"/>
</dbReference>
<dbReference type="GO" id="GO:0071731">
    <property type="term" value="P:response to nitric oxide"/>
    <property type="evidence" value="ECO:0007669"/>
    <property type="project" value="TreeGrafter"/>
</dbReference>
<organism evidence="13 14">
    <name type="scientific">Ferrimonas sediminum</name>
    <dbReference type="NCBI Taxonomy" id="718193"/>
    <lineage>
        <taxon>Bacteria</taxon>
        <taxon>Pseudomonadati</taxon>
        <taxon>Pseudomonadota</taxon>
        <taxon>Gammaproteobacteria</taxon>
        <taxon>Alteromonadales</taxon>
        <taxon>Ferrimonadaceae</taxon>
        <taxon>Ferrimonas</taxon>
    </lineage>
</organism>
<evidence type="ECO:0000259" key="12">
    <source>
        <dbReference type="Pfam" id="PF06974"/>
    </source>
</evidence>
<dbReference type="OrthoDB" id="9810950at2"/>
<evidence type="ECO:0000313" key="14">
    <source>
        <dbReference type="Proteomes" id="UP000199527"/>
    </source>
</evidence>
<comment type="pathway">
    <text evidence="1">Glycerolipid metabolism; triacylglycerol biosynthesis.</text>
</comment>
<evidence type="ECO:0000256" key="10">
    <source>
        <dbReference type="ARBA" id="ARBA00048109"/>
    </source>
</evidence>
<evidence type="ECO:0000256" key="1">
    <source>
        <dbReference type="ARBA" id="ARBA00004771"/>
    </source>
</evidence>
<dbReference type="Gene3D" id="3.30.559.10">
    <property type="entry name" value="Chloramphenicol acetyltransferase-like domain"/>
    <property type="match status" value="1"/>
</dbReference>
<keyword evidence="8" id="KW-0443">Lipid metabolism</keyword>
<comment type="similarity">
    <text evidence="3">Belongs to the long-chain O-acyltransferase family.</text>
</comment>
<keyword evidence="9 13" id="KW-0012">Acyltransferase</keyword>
<gene>
    <name evidence="13" type="ORF">SAMN04488540_10839</name>
</gene>
<dbReference type="InterPro" id="IPR023213">
    <property type="entry name" value="CAT-like_dom_sf"/>
</dbReference>
<comment type="pathway">
    <text evidence="2">Lipid metabolism.</text>
</comment>
<dbReference type="EMBL" id="FNEM01000008">
    <property type="protein sequence ID" value="SDJ43134.1"/>
    <property type="molecule type" value="Genomic_DNA"/>
</dbReference>
<dbReference type="PANTHER" id="PTHR31650:SF1">
    <property type="entry name" value="WAX ESTER SYNTHASE_DIACYLGLYCEROL ACYLTRANSFERASE 4-RELATED"/>
    <property type="match status" value="1"/>
</dbReference>
<evidence type="ECO:0000256" key="6">
    <source>
        <dbReference type="ARBA" id="ARBA00022679"/>
    </source>
</evidence>
<reference evidence="14" key="1">
    <citation type="submission" date="2016-10" db="EMBL/GenBank/DDBJ databases">
        <authorList>
            <person name="Varghese N."/>
            <person name="Submissions S."/>
        </authorList>
    </citation>
    <scope>NUCLEOTIDE SEQUENCE [LARGE SCALE GENOMIC DNA]</scope>
    <source>
        <strain evidence="14">DSM 23317</strain>
    </source>
</reference>
<dbReference type="RefSeq" id="WP_090365282.1">
    <property type="nucleotide sequence ID" value="NZ_FNEM01000008.1"/>
</dbReference>
<evidence type="ECO:0000256" key="5">
    <source>
        <dbReference type="ARBA" id="ARBA00022516"/>
    </source>
</evidence>
<dbReference type="NCBIfam" id="TIGR02946">
    <property type="entry name" value="acyl_WS_DGAT"/>
    <property type="match status" value="1"/>
</dbReference>
<dbReference type="InterPro" id="IPR009721">
    <property type="entry name" value="O-acyltransferase_WSD1_C"/>
</dbReference>
<evidence type="ECO:0000256" key="4">
    <source>
        <dbReference type="ARBA" id="ARBA00013244"/>
    </source>
</evidence>
<evidence type="ECO:0000256" key="2">
    <source>
        <dbReference type="ARBA" id="ARBA00005189"/>
    </source>
</evidence>
<dbReference type="EC" id="2.3.1.20" evidence="4"/>
<keyword evidence="5" id="KW-0444">Lipid biosynthesis</keyword>
<name>A0A1G8TP01_9GAMM</name>
<evidence type="ECO:0000256" key="8">
    <source>
        <dbReference type="ARBA" id="ARBA00023098"/>
    </source>
</evidence>
<feature type="domain" description="O-acyltransferase WSD1-like N-terminal" evidence="11">
    <location>
        <begin position="4"/>
        <end position="266"/>
    </location>
</feature>
<evidence type="ECO:0000256" key="7">
    <source>
        <dbReference type="ARBA" id="ARBA00022798"/>
    </source>
</evidence>
<dbReference type="UniPathway" id="UPA00282"/>
<dbReference type="GO" id="GO:0006071">
    <property type="term" value="P:glycerol metabolic process"/>
    <property type="evidence" value="ECO:0007669"/>
    <property type="project" value="UniProtKB-KW"/>
</dbReference>
<keyword evidence="7" id="KW-0319">Glycerol metabolism</keyword>
<feature type="domain" description="O-acyltransferase WSD1 C-terminal" evidence="12">
    <location>
        <begin position="317"/>
        <end position="452"/>
    </location>
</feature>
<sequence>MQTMNFMDSMFFFIESAQTPMHVTPLLVLKPDPEHREGFGVSLYRKLQSKTTVVAPFNWRPRFSLTGKHRWQEVAVDLGYHLRFAAVPAPGRQAQLNELICRIQSQPLDRTRPLWELYVIDGMSDGTVVLYMKLHHALFDGTRINGYARKMLTQSPVHNDWVPIWQHEVYAPQPEAPSSGRLRTSLEALGNTLTQARMLPQAMRLGARVFGGALGMLPKRSKTPLTAPRSVLNTTPARGRSFASQQWSLERVRAIGKLTGASFNDIILTCGDMALQRYLSRNHRLPDKPLVVLMPMNVRQPGDMTSNNQFVPGLVELQPPELLPLPRLKRIQAAATDTKNEIREFSPALYEKYGVLMQAVSMIAGKYGLESKLPASSNLVISTVPGLAEVRYLMGAEVVQVAPMSALPPGQCLNISAYTYNGKVCLGFLGCRKVLPDIGLLANDMDRALDELELAALTQPKTSLFDRYLPHLANKRVSLHSNPEGVILKQRQSTGVR</sequence>
<dbReference type="GO" id="GO:0004144">
    <property type="term" value="F:diacylglycerol O-acyltransferase activity"/>
    <property type="evidence" value="ECO:0007669"/>
    <property type="project" value="UniProtKB-EC"/>
</dbReference>
<dbReference type="PANTHER" id="PTHR31650">
    <property type="entry name" value="O-ACYLTRANSFERASE (WSD1-LIKE) FAMILY PROTEIN"/>
    <property type="match status" value="1"/>
</dbReference>
<keyword evidence="6 13" id="KW-0808">Transferase</keyword>
<evidence type="ECO:0000259" key="11">
    <source>
        <dbReference type="Pfam" id="PF03007"/>
    </source>
</evidence>
<dbReference type="InterPro" id="IPR014292">
    <property type="entry name" value="Acyl_transf_WS/DGAT"/>
</dbReference>
<keyword evidence="14" id="KW-1185">Reference proteome</keyword>
<dbReference type="SUPFAM" id="SSF52777">
    <property type="entry name" value="CoA-dependent acyltransferases"/>
    <property type="match status" value="1"/>
</dbReference>
<evidence type="ECO:0000256" key="9">
    <source>
        <dbReference type="ARBA" id="ARBA00023315"/>
    </source>
</evidence>